<organism evidence="1 2">
    <name type="scientific">Streptomyces kaempferi</name>
    <dbReference type="NCBI Taxonomy" id="333725"/>
    <lineage>
        <taxon>Bacteria</taxon>
        <taxon>Bacillati</taxon>
        <taxon>Actinomycetota</taxon>
        <taxon>Actinomycetes</taxon>
        <taxon>Kitasatosporales</taxon>
        <taxon>Streptomycetaceae</taxon>
        <taxon>Streptomyces</taxon>
    </lineage>
</organism>
<protein>
    <submittedName>
        <fullName evidence="1">Uncharacterized protein</fullName>
    </submittedName>
</protein>
<name>A0ABW3XRH5_9ACTN</name>
<dbReference type="EMBL" id="JBHTMM010000107">
    <property type="protein sequence ID" value="MFD1312173.1"/>
    <property type="molecule type" value="Genomic_DNA"/>
</dbReference>
<accession>A0ABW3XRH5</accession>
<gene>
    <name evidence="1" type="ORF">ACFQ5X_41065</name>
</gene>
<dbReference type="Proteomes" id="UP001597058">
    <property type="component" value="Unassembled WGS sequence"/>
</dbReference>
<sequence>MKVATQLHVRLVDTSVDTSPAFDAALHEPHNLRPTKAVDAWEYDAWTR</sequence>
<evidence type="ECO:0000313" key="1">
    <source>
        <dbReference type="EMBL" id="MFD1312173.1"/>
    </source>
</evidence>
<proteinExistence type="predicted"/>
<keyword evidence="2" id="KW-1185">Reference proteome</keyword>
<comment type="caution">
    <text evidence="1">The sequence shown here is derived from an EMBL/GenBank/DDBJ whole genome shotgun (WGS) entry which is preliminary data.</text>
</comment>
<reference evidence="2" key="1">
    <citation type="journal article" date="2019" name="Int. J. Syst. Evol. Microbiol.">
        <title>The Global Catalogue of Microorganisms (GCM) 10K type strain sequencing project: providing services to taxonomists for standard genome sequencing and annotation.</title>
        <authorList>
            <consortium name="The Broad Institute Genomics Platform"/>
            <consortium name="The Broad Institute Genome Sequencing Center for Infectious Disease"/>
            <person name="Wu L."/>
            <person name="Ma J."/>
        </authorList>
    </citation>
    <scope>NUCLEOTIDE SEQUENCE [LARGE SCALE GENOMIC DNA]</scope>
    <source>
        <strain evidence="2">CGMCC 4.7020</strain>
    </source>
</reference>
<evidence type="ECO:0000313" key="2">
    <source>
        <dbReference type="Proteomes" id="UP001597058"/>
    </source>
</evidence>